<evidence type="ECO:0000313" key="3">
    <source>
        <dbReference type="Proteomes" id="UP000075901"/>
    </source>
</evidence>
<reference evidence="3" key="1">
    <citation type="submission" date="2013-09" db="EMBL/GenBank/DDBJ databases">
        <title>The Genome Sequence of Anopheles maculatus species B.</title>
        <authorList>
            <consortium name="The Broad Institute Genomics Platform"/>
            <person name="Neafsey D.E."/>
            <person name="Besansky N."/>
            <person name="Howell P."/>
            <person name="Walton C."/>
            <person name="Young S.K."/>
            <person name="Zeng Q."/>
            <person name="Gargeya S."/>
            <person name="Fitzgerald M."/>
            <person name="Haas B."/>
            <person name="Abouelleil A."/>
            <person name="Allen A.W."/>
            <person name="Alvarado L."/>
            <person name="Arachchi H.M."/>
            <person name="Berlin A.M."/>
            <person name="Chapman S.B."/>
            <person name="Gainer-Dewar J."/>
            <person name="Goldberg J."/>
            <person name="Griggs A."/>
            <person name="Gujja S."/>
            <person name="Hansen M."/>
            <person name="Howarth C."/>
            <person name="Imamovic A."/>
            <person name="Ireland A."/>
            <person name="Larimer J."/>
            <person name="McCowan C."/>
            <person name="Murphy C."/>
            <person name="Pearson M."/>
            <person name="Poon T.W."/>
            <person name="Priest M."/>
            <person name="Roberts A."/>
            <person name="Saif S."/>
            <person name="Shea T."/>
            <person name="Sisk P."/>
            <person name="Sykes S."/>
            <person name="Wortman J."/>
            <person name="Nusbaum C."/>
            <person name="Birren B."/>
        </authorList>
    </citation>
    <scope>NUCLEOTIDE SEQUENCE [LARGE SCALE GENOMIC DNA]</scope>
    <source>
        <strain evidence="3">maculatus3</strain>
    </source>
</reference>
<name>A0A182SHI7_9DIPT</name>
<accession>A0A182SHI7</accession>
<feature type="compositionally biased region" description="Polar residues" evidence="1">
    <location>
        <begin position="207"/>
        <end position="216"/>
    </location>
</feature>
<dbReference type="VEuPathDB" id="VectorBase:AMAM006911"/>
<evidence type="ECO:0000256" key="1">
    <source>
        <dbReference type="SAM" id="MobiDB-lite"/>
    </source>
</evidence>
<sequence>MGTLGLGMARSSPPYFKQPPGSSKVNSANYYQPPTTGPSEVLSANSTPYGSSIGPHALSAGIAHVPTGGGYHHRANVLKCLPLANAIPLAGGSPTTAGYEYYRYAIEAAESVGKLQSSQPIHVLPTNTIAPTIDESPKGTPAPLMDYNGLRQLFLKCCYNEMKLLPSATVPNVATILPSTEVSAPTSTATSLSSDSPANPYEFDTEPGTTSSAYPSGNYPLTSQSCPSSPNGPHCHVSPALPPSACSTPIGNGRLSMKQDRIELGNGEEDDVRPMEVCSDDGETLDDAATRDVDVLDDEPKDFSMKTIGAVEAVNSGGWPTNEGDTGRVRPAKQYDDCSKKELKTAPKKKWIRHYMNVEQDNYQASPFDEHYLDFHFDENLNSLIVHNRIDLINRNSPVLAGVLK</sequence>
<dbReference type="AlphaFoldDB" id="A0A182SHI7"/>
<feature type="compositionally biased region" description="Low complexity" evidence="1">
    <location>
        <begin position="183"/>
        <end position="198"/>
    </location>
</feature>
<evidence type="ECO:0000313" key="2">
    <source>
        <dbReference type="EnsemblMetazoa" id="AMAM006911-PA"/>
    </source>
</evidence>
<protein>
    <submittedName>
        <fullName evidence="2">Uncharacterized protein</fullName>
    </submittedName>
</protein>
<feature type="region of interest" description="Disordered" evidence="1">
    <location>
        <begin position="182"/>
        <end position="216"/>
    </location>
</feature>
<dbReference type="Proteomes" id="UP000075901">
    <property type="component" value="Unassembled WGS sequence"/>
</dbReference>
<organism evidence="2 3">
    <name type="scientific">Anopheles maculatus</name>
    <dbReference type="NCBI Taxonomy" id="74869"/>
    <lineage>
        <taxon>Eukaryota</taxon>
        <taxon>Metazoa</taxon>
        <taxon>Ecdysozoa</taxon>
        <taxon>Arthropoda</taxon>
        <taxon>Hexapoda</taxon>
        <taxon>Insecta</taxon>
        <taxon>Pterygota</taxon>
        <taxon>Neoptera</taxon>
        <taxon>Endopterygota</taxon>
        <taxon>Diptera</taxon>
        <taxon>Nematocera</taxon>
        <taxon>Culicoidea</taxon>
        <taxon>Culicidae</taxon>
        <taxon>Anophelinae</taxon>
        <taxon>Anopheles</taxon>
        <taxon>Anopheles maculatus group</taxon>
    </lineage>
</organism>
<feature type="compositionally biased region" description="Polar residues" evidence="1">
    <location>
        <begin position="20"/>
        <end position="46"/>
    </location>
</feature>
<keyword evidence="3" id="KW-1185">Reference proteome</keyword>
<dbReference type="EnsemblMetazoa" id="AMAM006911-RA">
    <property type="protein sequence ID" value="AMAM006911-PA"/>
    <property type="gene ID" value="AMAM006911"/>
</dbReference>
<reference evidence="2" key="2">
    <citation type="submission" date="2020-05" db="UniProtKB">
        <authorList>
            <consortium name="EnsemblMetazoa"/>
        </authorList>
    </citation>
    <scope>IDENTIFICATION</scope>
    <source>
        <strain evidence="2">maculatus3</strain>
    </source>
</reference>
<proteinExistence type="predicted"/>
<feature type="region of interest" description="Disordered" evidence="1">
    <location>
        <begin position="11"/>
        <end position="46"/>
    </location>
</feature>